<evidence type="ECO:0000313" key="6">
    <source>
        <dbReference type="EMBL" id="NEV63124.1"/>
    </source>
</evidence>
<comment type="catalytic activity">
    <reaction evidence="3">
        <text>di-trans,octa-cis-undecaprenyl diphosphate + H2O = di-trans,octa-cis-undecaprenyl phosphate + phosphate + H(+)</text>
        <dbReference type="Rhea" id="RHEA:28094"/>
        <dbReference type="ChEBI" id="CHEBI:15377"/>
        <dbReference type="ChEBI" id="CHEBI:15378"/>
        <dbReference type="ChEBI" id="CHEBI:43474"/>
        <dbReference type="ChEBI" id="CHEBI:58405"/>
        <dbReference type="ChEBI" id="CHEBI:60392"/>
        <dbReference type="EC" id="3.6.1.27"/>
    </reaction>
</comment>
<feature type="transmembrane region" description="Helical" evidence="4">
    <location>
        <begin position="148"/>
        <end position="167"/>
    </location>
</feature>
<dbReference type="Pfam" id="PF01569">
    <property type="entry name" value="PAP2"/>
    <property type="match status" value="1"/>
</dbReference>
<feature type="transmembrane region" description="Helical" evidence="4">
    <location>
        <begin position="255"/>
        <end position="273"/>
    </location>
</feature>
<keyword evidence="4" id="KW-0472">Membrane</keyword>
<feature type="domain" description="Phosphatidic acid phosphatase type 2/haloperoxidase" evidence="5">
    <location>
        <begin position="103"/>
        <end position="217"/>
    </location>
</feature>
<reference evidence="6 7" key="1">
    <citation type="submission" date="2020-02" db="EMBL/GenBank/DDBJ databases">
        <title>Genome sequences of Thiorhodococcus mannitoliphagus and Thiorhodococcus minor, purple sulfur photosynthetic bacteria in the gammaproteobacterial family, Chromatiaceae.</title>
        <authorList>
            <person name="Aviles F.A."/>
            <person name="Meyer T.E."/>
            <person name="Kyndt J.A."/>
        </authorList>
    </citation>
    <scope>NUCLEOTIDE SEQUENCE [LARGE SCALE GENOMIC DNA]</scope>
    <source>
        <strain evidence="6 7">DSM 11518</strain>
    </source>
</reference>
<feature type="transmembrane region" description="Helical" evidence="4">
    <location>
        <begin position="198"/>
        <end position="217"/>
    </location>
</feature>
<evidence type="ECO:0000313" key="7">
    <source>
        <dbReference type="Proteomes" id="UP000483379"/>
    </source>
</evidence>
<dbReference type="EC" id="3.6.1.27" evidence="1"/>
<evidence type="ECO:0000256" key="3">
    <source>
        <dbReference type="ARBA" id="ARBA00047594"/>
    </source>
</evidence>
<evidence type="ECO:0000256" key="2">
    <source>
        <dbReference type="ARBA" id="ARBA00032707"/>
    </source>
</evidence>
<dbReference type="SUPFAM" id="SSF48317">
    <property type="entry name" value="Acid phosphatase/Vanadium-dependent haloperoxidase"/>
    <property type="match status" value="1"/>
</dbReference>
<dbReference type="InterPro" id="IPR036938">
    <property type="entry name" value="PAP2/HPO_sf"/>
</dbReference>
<organism evidence="6 7">
    <name type="scientific">Thiorhodococcus minor</name>
    <dbReference type="NCBI Taxonomy" id="57489"/>
    <lineage>
        <taxon>Bacteria</taxon>
        <taxon>Pseudomonadati</taxon>
        <taxon>Pseudomonadota</taxon>
        <taxon>Gammaproteobacteria</taxon>
        <taxon>Chromatiales</taxon>
        <taxon>Chromatiaceae</taxon>
        <taxon>Thiorhodococcus</taxon>
    </lineage>
</organism>
<evidence type="ECO:0000256" key="1">
    <source>
        <dbReference type="ARBA" id="ARBA00012374"/>
    </source>
</evidence>
<dbReference type="Gene3D" id="1.20.144.10">
    <property type="entry name" value="Phosphatidic acid phosphatase type 2/haloperoxidase"/>
    <property type="match status" value="1"/>
</dbReference>
<accession>A0A6M0K1C2</accession>
<dbReference type="SMART" id="SM00014">
    <property type="entry name" value="acidPPc"/>
    <property type="match status" value="1"/>
</dbReference>
<dbReference type="Proteomes" id="UP000483379">
    <property type="component" value="Unassembled WGS sequence"/>
</dbReference>
<keyword evidence="7" id="KW-1185">Reference proteome</keyword>
<dbReference type="AlphaFoldDB" id="A0A6M0K1C2"/>
<protein>
    <recommendedName>
        <fullName evidence="1">undecaprenyl-diphosphate phosphatase</fullName>
        <ecNumber evidence="1">3.6.1.27</ecNumber>
    </recommendedName>
    <alternativeName>
        <fullName evidence="2">Undecaprenyl pyrophosphate phosphatase</fullName>
    </alternativeName>
</protein>
<name>A0A6M0K1C2_9GAMM</name>
<keyword evidence="4" id="KW-0812">Transmembrane</keyword>
<feature type="transmembrane region" description="Helical" evidence="4">
    <location>
        <begin position="100"/>
        <end position="118"/>
    </location>
</feature>
<feature type="transmembrane region" description="Helical" evidence="4">
    <location>
        <begin position="174"/>
        <end position="192"/>
    </location>
</feature>
<feature type="transmembrane region" description="Helical" evidence="4">
    <location>
        <begin position="224"/>
        <end position="243"/>
    </location>
</feature>
<evidence type="ECO:0000256" key="4">
    <source>
        <dbReference type="SAM" id="Phobius"/>
    </source>
</evidence>
<evidence type="ECO:0000259" key="5">
    <source>
        <dbReference type="SMART" id="SM00014"/>
    </source>
</evidence>
<feature type="transmembrane region" description="Helical" evidence="4">
    <location>
        <begin position="33"/>
        <end position="52"/>
    </location>
</feature>
<dbReference type="PANTHER" id="PTHR14969:SF13">
    <property type="entry name" value="AT30094P"/>
    <property type="match status" value="1"/>
</dbReference>
<dbReference type="GO" id="GO:0042392">
    <property type="term" value="F:sphingosine-1-phosphate phosphatase activity"/>
    <property type="evidence" value="ECO:0007669"/>
    <property type="project" value="TreeGrafter"/>
</dbReference>
<keyword evidence="4" id="KW-1133">Transmembrane helix</keyword>
<proteinExistence type="predicted"/>
<comment type="caution">
    <text evidence="6">The sequence shown here is derived from an EMBL/GenBank/DDBJ whole genome shotgun (WGS) entry which is preliminary data.</text>
</comment>
<dbReference type="GO" id="GO:0050380">
    <property type="term" value="F:undecaprenyl-diphosphatase activity"/>
    <property type="evidence" value="ECO:0007669"/>
    <property type="project" value="UniProtKB-EC"/>
</dbReference>
<sequence>MSELKAVDWRDAWRAQLEAGLARTPLQPRGGDLWLPGLALVCLIVGLSLYLACGYHAGFIRLNDIAATYPSWVWQCLTVLGDERTAFALTLFFSLSYPRVFWTLIVAALIAIAYSRGFKELFDAMRPPAVLPAESFHLLGPGHERHSFPSGHSVTAAVFFGVLIYHSRWIELRVLWLLLAILVGLSRVAVGVHWPVDVAFGLMGGSLAAWLGGWLSARWPGPAANVALHLSFVLIAAALALTLLFDDAGYHEAAWMMRLIGLAALAVASWQYVARPLRRVGKGDQP</sequence>
<dbReference type="EMBL" id="JAAIJQ010000042">
    <property type="protein sequence ID" value="NEV63124.1"/>
    <property type="molecule type" value="Genomic_DNA"/>
</dbReference>
<dbReference type="PANTHER" id="PTHR14969">
    <property type="entry name" value="SPHINGOSINE-1-PHOSPHATE PHOSPHOHYDROLASE"/>
    <property type="match status" value="1"/>
</dbReference>
<dbReference type="InterPro" id="IPR000326">
    <property type="entry name" value="PAP2/HPO"/>
</dbReference>
<gene>
    <name evidence="6" type="ORF">G3446_14715</name>
</gene>